<feature type="non-terminal residue" evidence="1">
    <location>
        <position position="125"/>
    </location>
</feature>
<dbReference type="PANTHER" id="PTHR33395:SF22">
    <property type="entry name" value="REVERSE TRANSCRIPTASE DOMAIN-CONTAINING PROTEIN"/>
    <property type="match status" value="1"/>
</dbReference>
<accession>A0A091UH28</accession>
<sequence>CSSELEDHDWGSSDFPFVDTEIIRDRLYQLNVHKSMGPDAIHPRVVKELMDAMAEPLSIIYQRSWESEEVPVDWKLANVIPICKEGIKELPGNYRPVSLTSAPGKVMEKIMLGAIDRHIKNNAII</sequence>
<reference evidence="1 2" key="1">
    <citation type="submission" date="2014-04" db="EMBL/GenBank/DDBJ databases">
        <title>Genome evolution of avian class.</title>
        <authorList>
            <person name="Zhang G."/>
            <person name="Li C."/>
        </authorList>
    </citation>
    <scope>NUCLEOTIDE SEQUENCE [LARGE SCALE GENOMIC DNA]</scope>
    <source>
        <strain evidence="1">BGI_N337</strain>
    </source>
</reference>
<proteinExistence type="predicted"/>
<dbReference type="OrthoDB" id="9909359at2759"/>
<evidence type="ECO:0000313" key="2">
    <source>
        <dbReference type="Proteomes" id="UP000053700"/>
    </source>
</evidence>
<dbReference type="GO" id="GO:0007508">
    <property type="term" value="P:larval heart development"/>
    <property type="evidence" value="ECO:0007669"/>
    <property type="project" value="TreeGrafter"/>
</dbReference>
<dbReference type="Proteomes" id="UP000053700">
    <property type="component" value="Unassembled WGS sequence"/>
</dbReference>
<feature type="non-terminal residue" evidence="1">
    <location>
        <position position="1"/>
    </location>
</feature>
<protein>
    <recommendedName>
        <fullName evidence="3">RNA-directed DNA polymerase from mobile element jockey</fullName>
    </recommendedName>
</protein>
<dbReference type="GO" id="GO:0031012">
    <property type="term" value="C:extracellular matrix"/>
    <property type="evidence" value="ECO:0007669"/>
    <property type="project" value="TreeGrafter"/>
</dbReference>
<keyword evidence="2" id="KW-1185">Reference proteome</keyword>
<dbReference type="PANTHER" id="PTHR33395">
    <property type="entry name" value="TRANSCRIPTASE, PUTATIVE-RELATED-RELATED"/>
    <property type="match status" value="1"/>
</dbReference>
<evidence type="ECO:0008006" key="3">
    <source>
        <dbReference type="Google" id="ProtNLM"/>
    </source>
</evidence>
<name>A0A091UH28_PHORB</name>
<dbReference type="GO" id="GO:0061343">
    <property type="term" value="P:cell adhesion involved in heart morphogenesis"/>
    <property type="evidence" value="ECO:0007669"/>
    <property type="project" value="TreeGrafter"/>
</dbReference>
<dbReference type="EMBL" id="KK431080">
    <property type="protein sequence ID" value="KFQ89025.1"/>
    <property type="molecule type" value="Genomic_DNA"/>
</dbReference>
<gene>
    <name evidence="1" type="ORF">N337_00969</name>
</gene>
<evidence type="ECO:0000313" key="1">
    <source>
        <dbReference type="EMBL" id="KFQ89025.1"/>
    </source>
</evidence>
<organism evidence="1 2">
    <name type="scientific">Phoenicopterus ruber ruber</name>
    <dbReference type="NCBI Taxonomy" id="9218"/>
    <lineage>
        <taxon>Eukaryota</taxon>
        <taxon>Metazoa</taxon>
        <taxon>Chordata</taxon>
        <taxon>Craniata</taxon>
        <taxon>Vertebrata</taxon>
        <taxon>Euteleostomi</taxon>
        <taxon>Archelosauria</taxon>
        <taxon>Archosauria</taxon>
        <taxon>Dinosauria</taxon>
        <taxon>Saurischia</taxon>
        <taxon>Theropoda</taxon>
        <taxon>Coelurosauria</taxon>
        <taxon>Aves</taxon>
        <taxon>Neognathae</taxon>
        <taxon>Neoaves</taxon>
        <taxon>Mirandornithes</taxon>
        <taxon>Phoenicopteriformes</taxon>
        <taxon>Phoenicopteridae</taxon>
        <taxon>Phoenicopterus</taxon>
    </lineage>
</organism>
<dbReference type="AlphaFoldDB" id="A0A091UH28"/>